<gene>
    <name evidence="1" type="ORF">F4821DRAFT_280375</name>
</gene>
<proteinExistence type="predicted"/>
<dbReference type="EMBL" id="MU394342">
    <property type="protein sequence ID" value="KAI6084087.1"/>
    <property type="molecule type" value="Genomic_DNA"/>
</dbReference>
<name>A0ACC0CUU2_9PEZI</name>
<evidence type="ECO:0000313" key="2">
    <source>
        <dbReference type="Proteomes" id="UP001497680"/>
    </source>
</evidence>
<organism evidence="1 2">
    <name type="scientific">Hypoxylon rubiginosum</name>
    <dbReference type="NCBI Taxonomy" id="110542"/>
    <lineage>
        <taxon>Eukaryota</taxon>
        <taxon>Fungi</taxon>
        <taxon>Dikarya</taxon>
        <taxon>Ascomycota</taxon>
        <taxon>Pezizomycotina</taxon>
        <taxon>Sordariomycetes</taxon>
        <taxon>Xylariomycetidae</taxon>
        <taxon>Xylariales</taxon>
        <taxon>Hypoxylaceae</taxon>
        <taxon>Hypoxylon</taxon>
    </lineage>
</organism>
<accession>A0ACC0CUU2</accession>
<keyword evidence="2" id="KW-1185">Reference proteome</keyword>
<sequence>MPAPQVPNIASNSWDDRDFQSEKFLSVTSACLEMGSCLGISSETCKRVEQRVLENPHSTPITPITPIGAEVGFSHQDVTSYLGSTLPGAKFLALVCPLVTAFDPVECAEVLAGVMECYPKVKEGRHPGAGAIVPLVSAIDARCELSGFAEHVVDYEILFTRRFRDKVKPRPCKTPSPKAILRLIYLLQMGDLLNTKLKSVNICAGVCLPWIAAFIHWWLDIKLEMEPLDDYDESFGAFKTEKGVHITLGALLNESEFDQIEITAFRYSPLARNRQSFESGRLESYGGLVAIKSYFSLMLNAFQLDQGDAAEETEEVIPYALNDAYIRLRLCSERCISPRKLCDLATRIAHSKRPGGDLRVVSSRFEPFPERSTVKKILHLVKGCEGESMHDWKSGSRSRPAPPPTLEPRTIFAEQIAQIVATILALSLFYNPEELLIRPDPFVWRTFQTRPSTIISAIKKAFTGEDASCDVMEWHRICRKLAGDRGGEAQEGEQQKQWETIIACFAGQVVWPAITFGLEIPKHESYLRLHWRRGHVRLKSFPQVYSRVIGVNSRIDPGDVSQGEPELPLGPVEFKMEDEKSSGARGRVLLCSMVRQSVHGSGTVEANPCDVFKSLSSAEQLRWCPHADIDTDTDANIGTEDESDVVSSGIRTPDELPHGLDEIGETKLGTVAIVPAVDNDRLRFFALATSTGAHVAVGYEACDKCCIKFCTKFGINVLVTSKEGVEEDED</sequence>
<reference evidence="1 2" key="1">
    <citation type="journal article" date="2022" name="New Phytol.">
        <title>Ecological generalism drives hyperdiversity of secondary metabolite gene clusters in xylarialean endophytes.</title>
        <authorList>
            <person name="Franco M.E.E."/>
            <person name="Wisecaver J.H."/>
            <person name="Arnold A.E."/>
            <person name="Ju Y.M."/>
            <person name="Slot J.C."/>
            <person name="Ahrendt S."/>
            <person name="Moore L.P."/>
            <person name="Eastman K.E."/>
            <person name="Scott K."/>
            <person name="Konkel Z."/>
            <person name="Mondo S.J."/>
            <person name="Kuo A."/>
            <person name="Hayes R.D."/>
            <person name="Haridas S."/>
            <person name="Andreopoulos B."/>
            <person name="Riley R."/>
            <person name="LaButti K."/>
            <person name="Pangilinan J."/>
            <person name="Lipzen A."/>
            <person name="Amirebrahimi M."/>
            <person name="Yan J."/>
            <person name="Adam C."/>
            <person name="Keymanesh K."/>
            <person name="Ng V."/>
            <person name="Louie K."/>
            <person name="Northen T."/>
            <person name="Drula E."/>
            <person name="Henrissat B."/>
            <person name="Hsieh H.M."/>
            <person name="Youens-Clark K."/>
            <person name="Lutzoni F."/>
            <person name="Miadlikowska J."/>
            <person name="Eastwood D.C."/>
            <person name="Hamelin R.C."/>
            <person name="Grigoriev I.V."/>
            <person name="U'Ren J.M."/>
        </authorList>
    </citation>
    <scope>NUCLEOTIDE SEQUENCE [LARGE SCALE GENOMIC DNA]</scope>
    <source>
        <strain evidence="1 2">ER1909</strain>
    </source>
</reference>
<dbReference type="Proteomes" id="UP001497680">
    <property type="component" value="Unassembled WGS sequence"/>
</dbReference>
<protein>
    <submittedName>
        <fullName evidence="1">Uncharacterized protein</fullName>
    </submittedName>
</protein>
<evidence type="ECO:0000313" key="1">
    <source>
        <dbReference type="EMBL" id="KAI6084087.1"/>
    </source>
</evidence>
<comment type="caution">
    <text evidence="1">The sequence shown here is derived from an EMBL/GenBank/DDBJ whole genome shotgun (WGS) entry which is preliminary data.</text>
</comment>